<proteinExistence type="predicted"/>
<evidence type="ECO:0000313" key="8">
    <source>
        <dbReference type="Proteomes" id="UP001187315"/>
    </source>
</evidence>
<evidence type="ECO:0000256" key="1">
    <source>
        <dbReference type="ARBA" id="ARBA00022723"/>
    </source>
</evidence>
<comment type="caution">
    <text evidence="7">The sequence shown here is derived from an EMBL/GenBank/DDBJ whole genome shotgun (WGS) entry which is preliminary data.</text>
</comment>
<name>A0AA88NT74_TACVA</name>
<keyword evidence="2 4" id="KW-0863">Zinc-finger</keyword>
<reference evidence="7" key="1">
    <citation type="submission" date="2023-08" db="EMBL/GenBank/DDBJ databases">
        <title>Pelteobagrus vachellii genome.</title>
        <authorList>
            <person name="Liu H."/>
        </authorList>
    </citation>
    <scope>NUCLEOTIDE SEQUENCE</scope>
    <source>
        <strain evidence="7">PRFRI_2022a</strain>
        <tissue evidence="7">Muscle</tissue>
    </source>
</reference>
<feature type="domain" description="RING-type" evidence="6">
    <location>
        <begin position="597"/>
        <end position="638"/>
    </location>
</feature>
<evidence type="ECO:0000256" key="4">
    <source>
        <dbReference type="PROSITE-ProRule" id="PRU00175"/>
    </source>
</evidence>
<accession>A0AA88NT74</accession>
<evidence type="ECO:0000256" key="5">
    <source>
        <dbReference type="SAM" id="MobiDB-lite"/>
    </source>
</evidence>
<dbReference type="GO" id="GO:0061630">
    <property type="term" value="F:ubiquitin protein ligase activity"/>
    <property type="evidence" value="ECO:0007669"/>
    <property type="project" value="TreeGrafter"/>
</dbReference>
<feature type="compositionally biased region" description="Basic residues" evidence="5">
    <location>
        <begin position="108"/>
        <end position="117"/>
    </location>
</feature>
<dbReference type="PROSITE" id="PS50089">
    <property type="entry name" value="ZF_RING_2"/>
    <property type="match status" value="1"/>
</dbReference>
<sequence>MPIAATGAPPATPEPHVRPRVPAGVERVPKRTPESAPEAALVADRFHGVSASSAANSHLSHPSYPSPPTLSAQPMATEPPRTRSRSRSGFYQSAGANSGAGSSGTTLHHLHPHHLHHQQQQQHQQHQLTGACAVLGAHGHTDNLRPPAGVLSPGGHRHPGPGAHRSPGGAGRACDSPSPKRQRLSQQSMLELASAPPSTPSPPIRPWELPPMDFADLLILLMLNDDDSDLWCISPPARRQRARRDRLTRLHHGSPGGPQDENYRHPPHPHTHALHSYGPAVPPHPPTGTDEPRAFHPPALSPRLLHPQQQGTMVMDLHEQLPQGTVPVSYTVSPVAAHALPPPLCTGQHIPACSSQQQVPACSVVFSSQQHYPVCPPPMLPACSVQHLPVPYAFPSLLSSDSAFLLHPPHHLSHHHHPPHLAPPTHFLPFQTQQSRSPLQRIENEVELLGDHLPVGGSFNYAHSGHPSPLPPSTQLQFLSHDPLPQELFGVPYPHFMPRRIAGRRYRSQQAVAPPPYHPSLLPYFLSVLPVQPTAVGPAISLELDVDDGEVENYEALLNLAERLGEAKPRGLTKADIEQLPSYRFNPSNHQSEQTLCVVCMCDFESRQLLRVLPCNHEFHAKCVDKWLKANRTCPICRADASEVQRDSE</sequence>
<evidence type="ECO:0000313" key="7">
    <source>
        <dbReference type="EMBL" id="KAK2865571.1"/>
    </source>
</evidence>
<keyword evidence="3" id="KW-0862">Zinc</keyword>
<feature type="region of interest" description="Disordered" evidence="5">
    <location>
        <begin position="238"/>
        <end position="298"/>
    </location>
</feature>
<dbReference type="Pfam" id="PF13639">
    <property type="entry name" value="zf-RING_2"/>
    <property type="match status" value="1"/>
</dbReference>
<feature type="compositionally biased region" description="Pro residues" evidence="5">
    <location>
        <begin position="197"/>
        <end position="207"/>
    </location>
</feature>
<feature type="compositionally biased region" description="Low complexity" evidence="5">
    <location>
        <begin position="50"/>
        <end position="63"/>
    </location>
</feature>
<dbReference type="SUPFAM" id="SSF57850">
    <property type="entry name" value="RING/U-box"/>
    <property type="match status" value="1"/>
</dbReference>
<dbReference type="FunFam" id="3.30.40.10:FF:000024">
    <property type="entry name" value="RING finger protein 44 isoform X1"/>
    <property type="match status" value="1"/>
</dbReference>
<keyword evidence="1" id="KW-0479">Metal-binding</keyword>
<feature type="compositionally biased region" description="Low complexity" evidence="5">
    <location>
        <begin position="118"/>
        <end position="128"/>
    </location>
</feature>
<dbReference type="InterPro" id="IPR001841">
    <property type="entry name" value="Znf_RING"/>
</dbReference>
<dbReference type="CDD" id="cd16679">
    <property type="entry name" value="RING-H2_RNF38"/>
    <property type="match status" value="1"/>
</dbReference>
<protein>
    <recommendedName>
        <fullName evidence="6">RING-type domain-containing protein</fullName>
    </recommendedName>
</protein>
<dbReference type="EMBL" id="JAVHJS010000002">
    <property type="protein sequence ID" value="KAK2865571.1"/>
    <property type="molecule type" value="Genomic_DNA"/>
</dbReference>
<keyword evidence="8" id="KW-1185">Reference proteome</keyword>
<dbReference type="Proteomes" id="UP001187315">
    <property type="component" value="Unassembled WGS sequence"/>
</dbReference>
<dbReference type="GO" id="GO:0008270">
    <property type="term" value="F:zinc ion binding"/>
    <property type="evidence" value="ECO:0007669"/>
    <property type="project" value="UniProtKB-KW"/>
</dbReference>
<feature type="region of interest" description="Disordered" evidence="5">
    <location>
        <begin position="1"/>
        <end position="207"/>
    </location>
</feature>
<evidence type="ECO:0000256" key="3">
    <source>
        <dbReference type="ARBA" id="ARBA00022833"/>
    </source>
</evidence>
<dbReference type="AlphaFoldDB" id="A0AA88NT74"/>
<evidence type="ECO:0000256" key="2">
    <source>
        <dbReference type="ARBA" id="ARBA00022771"/>
    </source>
</evidence>
<dbReference type="InterPro" id="IPR013083">
    <property type="entry name" value="Znf_RING/FYVE/PHD"/>
</dbReference>
<feature type="compositionally biased region" description="Basic residues" evidence="5">
    <location>
        <begin position="238"/>
        <end position="252"/>
    </location>
</feature>
<organism evidence="7 8">
    <name type="scientific">Tachysurus vachellii</name>
    <name type="common">Darkbarbel catfish</name>
    <name type="synonym">Pelteobagrus vachellii</name>
    <dbReference type="NCBI Taxonomy" id="175792"/>
    <lineage>
        <taxon>Eukaryota</taxon>
        <taxon>Metazoa</taxon>
        <taxon>Chordata</taxon>
        <taxon>Craniata</taxon>
        <taxon>Vertebrata</taxon>
        <taxon>Euteleostomi</taxon>
        <taxon>Actinopterygii</taxon>
        <taxon>Neopterygii</taxon>
        <taxon>Teleostei</taxon>
        <taxon>Ostariophysi</taxon>
        <taxon>Siluriformes</taxon>
        <taxon>Bagridae</taxon>
        <taxon>Tachysurus</taxon>
    </lineage>
</organism>
<dbReference type="PANTHER" id="PTHR46171:SF1">
    <property type="entry name" value="E3 UBIQUITIN-PROTEIN LIGASE RNF38"/>
    <property type="match status" value="1"/>
</dbReference>
<dbReference type="SMART" id="SM00184">
    <property type="entry name" value="RING"/>
    <property type="match status" value="1"/>
</dbReference>
<gene>
    <name evidence="7" type="ORF">Q7C36_001627</name>
</gene>
<dbReference type="PANTHER" id="PTHR46171">
    <property type="entry name" value="GH10160P"/>
    <property type="match status" value="1"/>
</dbReference>
<feature type="compositionally biased region" description="Low complexity" evidence="5">
    <location>
        <begin position="93"/>
        <end position="104"/>
    </location>
</feature>
<dbReference type="Gene3D" id="3.30.40.10">
    <property type="entry name" value="Zinc/RING finger domain, C3HC4 (zinc finger)"/>
    <property type="match status" value="1"/>
</dbReference>
<evidence type="ECO:0000259" key="6">
    <source>
        <dbReference type="PROSITE" id="PS50089"/>
    </source>
</evidence>
<dbReference type="GO" id="GO:0016567">
    <property type="term" value="P:protein ubiquitination"/>
    <property type="evidence" value="ECO:0007669"/>
    <property type="project" value="TreeGrafter"/>
</dbReference>